<evidence type="ECO:0000313" key="3">
    <source>
        <dbReference type="EMBL" id="KAF7505633.1"/>
    </source>
</evidence>
<sequence>MAKKKQQEQVDNHVSGQANKPLSRPAHALHHPTVVEEIRADAQDGLTTSEAKSRLDEYGRNEIGDSGGVQPAKILLRQVANAMTLVMLTISFCMRGRTG</sequence>
<dbReference type="Pfam" id="PF00690">
    <property type="entry name" value="Cation_ATPase_N"/>
    <property type="match status" value="1"/>
</dbReference>
<accession>A0A8H7E2F3</accession>
<reference evidence="3" key="1">
    <citation type="submission" date="2020-02" db="EMBL/GenBank/DDBJ databases">
        <authorList>
            <person name="Palmer J.M."/>
        </authorList>
    </citation>
    <scope>NUCLEOTIDE SEQUENCE</scope>
    <source>
        <strain evidence="3">EPUS1.4</strain>
        <tissue evidence="3">Thallus</tissue>
    </source>
</reference>
<feature type="compositionally biased region" description="Basic and acidic residues" evidence="1">
    <location>
        <begin position="51"/>
        <end position="63"/>
    </location>
</feature>
<dbReference type="InterPro" id="IPR023298">
    <property type="entry name" value="ATPase_P-typ_TM_dom_sf"/>
</dbReference>
<dbReference type="SMART" id="SM00831">
    <property type="entry name" value="Cation_ATPase_N"/>
    <property type="match status" value="1"/>
</dbReference>
<feature type="domain" description="Cation-transporting P-type ATPase N-terminal" evidence="2">
    <location>
        <begin position="25"/>
        <end position="96"/>
    </location>
</feature>
<organism evidence="3 4">
    <name type="scientific">Endocarpon pusillum</name>
    <dbReference type="NCBI Taxonomy" id="364733"/>
    <lineage>
        <taxon>Eukaryota</taxon>
        <taxon>Fungi</taxon>
        <taxon>Dikarya</taxon>
        <taxon>Ascomycota</taxon>
        <taxon>Pezizomycotina</taxon>
        <taxon>Eurotiomycetes</taxon>
        <taxon>Chaetothyriomycetidae</taxon>
        <taxon>Verrucariales</taxon>
        <taxon>Verrucariaceae</taxon>
        <taxon>Endocarpon</taxon>
    </lineage>
</organism>
<name>A0A8H7E2F3_9EURO</name>
<dbReference type="EMBL" id="JAACFV010000104">
    <property type="protein sequence ID" value="KAF7505633.1"/>
    <property type="molecule type" value="Genomic_DNA"/>
</dbReference>
<gene>
    <name evidence="3" type="ORF">GJ744_000568</name>
</gene>
<feature type="region of interest" description="Disordered" evidence="1">
    <location>
        <begin position="1"/>
        <end position="67"/>
    </location>
</feature>
<feature type="compositionally biased region" description="Basic and acidic residues" evidence="1">
    <location>
        <begin position="33"/>
        <end position="42"/>
    </location>
</feature>
<dbReference type="InterPro" id="IPR004014">
    <property type="entry name" value="ATPase_P-typ_cation-transptr_N"/>
</dbReference>
<proteinExistence type="predicted"/>
<protein>
    <recommendedName>
        <fullName evidence="2">Cation-transporting P-type ATPase N-terminal domain-containing protein</fullName>
    </recommendedName>
</protein>
<comment type="caution">
    <text evidence="3">The sequence shown here is derived from an EMBL/GenBank/DDBJ whole genome shotgun (WGS) entry which is preliminary data.</text>
</comment>
<dbReference type="SUPFAM" id="SSF81665">
    <property type="entry name" value="Calcium ATPase, transmembrane domain M"/>
    <property type="match status" value="1"/>
</dbReference>
<keyword evidence="4" id="KW-1185">Reference proteome</keyword>
<evidence type="ECO:0000313" key="4">
    <source>
        <dbReference type="Proteomes" id="UP000606974"/>
    </source>
</evidence>
<dbReference type="Proteomes" id="UP000606974">
    <property type="component" value="Unassembled WGS sequence"/>
</dbReference>
<evidence type="ECO:0000259" key="2">
    <source>
        <dbReference type="SMART" id="SM00831"/>
    </source>
</evidence>
<evidence type="ECO:0000256" key="1">
    <source>
        <dbReference type="SAM" id="MobiDB-lite"/>
    </source>
</evidence>
<feature type="compositionally biased region" description="Basic and acidic residues" evidence="1">
    <location>
        <begin position="1"/>
        <end position="11"/>
    </location>
</feature>
<dbReference type="AlphaFoldDB" id="A0A8H7E2F3"/>
<dbReference type="OrthoDB" id="3352408at2759"/>